<proteinExistence type="predicted"/>
<feature type="region of interest" description="Disordered" evidence="1">
    <location>
        <begin position="1"/>
        <end position="20"/>
    </location>
</feature>
<evidence type="ECO:0000313" key="3">
    <source>
        <dbReference type="Proteomes" id="UP000439983"/>
    </source>
</evidence>
<dbReference type="AlphaFoldDB" id="A0A6N7LC32"/>
<dbReference type="EMBL" id="WITC01000036">
    <property type="protein sequence ID" value="MQX15176.1"/>
    <property type="molecule type" value="Genomic_DNA"/>
</dbReference>
<accession>A0A6N7LC32</accession>
<reference evidence="2 3" key="1">
    <citation type="journal article" date="2013" name="Genome Biol.">
        <title>Comparative genomics of the core and accessory genomes of 48 Sinorhizobium strains comprising five genospecies.</title>
        <authorList>
            <person name="Sugawara M."/>
            <person name="Epstein B."/>
            <person name="Badgley B.D."/>
            <person name="Unno T."/>
            <person name="Xu L."/>
            <person name="Reese J."/>
            <person name="Gyaneshwar P."/>
            <person name="Denny R."/>
            <person name="Mudge J."/>
            <person name="Bharti A.K."/>
            <person name="Farmer A.D."/>
            <person name="May G.D."/>
            <person name="Woodward J.E."/>
            <person name="Medigue C."/>
            <person name="Vallenet D."/>
            <person name="Lajus A."/>
            <person name="Rouy Z."/>
            <person name="Martinez-Vaz B."/>
            <person name="Tiffin P."/>
            <person name="Young N.D."/>
            <person name="Sadowsky M.J."/>
        </authorList>
    </citation>
    <scope>NUCLEOTIDE SEQUENCE [LARGE SCALE GENOMIC DNA]</scope>
    <source>
        <strain evidence="2 3">USDA4894</strain>
    </source>
</reference>
<dbReference type="Proteomes" id="UP000439983">
    <property type="component" value="Unassembled WGS sequence"/>
</dbReference>
<organism evidence="2 3">
    <name type="scientific">Sinorhizobium terangae</name>
    <dbReference type="NCBI Taxonomy" id="110322"/>
    <lineage>
        <taxon>Bacteria</taxon>
        <taxon>Pseudomonadati</taxon>
        <taxon>Pseudomonadota</taxon>
        <taxon>Alphaproteobacteria</taxon>
        <taxon>Hyphomicrobiales</taxon>
        <taxon>Rhizobiaceae</taxon>
        <taxon>Sinorhizobium/Ensifer group</taxon>
        <taxon>Sinorhizobium</taxon>
    </lineage>
</organism>
<comment type="caution">
    <text evidence="2">The sequence shown here is derived from an EMBL/GenBank/DDBJ whole genome shotgun (WGS) entry which is preliminary data.</text>
</comment>
<dbReference type="OrthoDB" id="8404582at2"/>
<evidence type="ECO:0000256" key="1">
    <source>
        <dbReference type="SAM" id="MobiDB-lite"/>
    </source>
</evidence>
<feature type="compositionally biased region" description="Basic and acidic residues" evidence="1">
    <location>
        <begin position="1"/>
        <end position="18"/>
    </location>
</feature>
<name>A0A6N7LC32_SINTE</name>
<evidence type="ECO:0000313" key="2">
    <source>
        <dbReference type="EMBL" id="MQX15176.1"/>
    </source>
</evidence>
<gene>
    <name evidence="2" type="ORF">GHK62_10485</name>
</gene>
<keyword evidence="3" id="KW-1185">Reference proteome</keyword>
<protein>
    <submittedName>
        <fullName evidence="2">Uncharacterized protein</fullName>
    </submittedName>
</protein>
<sequence>MNDQPDDHGHAPDDRDAAAQHVQSDALLHDSLNRNGFKDKIMQQIKVLQRALRVRLDARRCKVAVTAFQIAPSLAIATLHCATYTVEDFSARLQRLCRRSILLDTFEICPATAQAEL</sequence>